<dbReference type="GO" id="GO:0003700">
    <property type="term" value="F:DNA-binding transcription factor activity"/>
    <property type="evidence" value="ECO:0007669"/>
    <property type="project" value="TreeGrafter"/>
</dbReference>
<dbReference type="InterPro" id="IPR028082">
    <property type="entry name" value="Peripla_BP_I"/>
</dbReference>
<evidence type="ECO:0000256" key="3">
    <source>
        <dbReference type="ARBA" id="ARBA00023163"/>
    </source>
</evidence>
<dbReference type="PANTHER" id="PTHR30146:SF109">
    <property type="entry name" value="HTH-TYPE TRANSCRIPTIONAL REGULATOR GALS"/>
    <property type="match status" value="1"/>
</dbReference>
<dbReference type="Gene3D" id="3.40.50.2300">
    <property type="match status" value="2"/>
</dbReference>
<dbReference type="PROSITE" id="PS00356">
    <property type="entry name" value="HTH_LACI_1"/>
    <property type="match status" value="1"/>
</dbReference>
<dbReference type="PROSITE" id="PS50932">
    <property type="entry name" value="HTH_LACI_2"/>
    <property type="match status" value="1"/>
</dbReference>
<keyword evidence="3" id="KW-0804">Transcription</keyword>
<comment type="caution">
    <text evidence="5">The sequence shown here is derived from an EMBL/GenBank/DDBJ whole genome shotgun (WGS) entry which is preliminary data.</text>
</comment>
<dbReference type="InterPro" id="IPR010982">
    <property type="entry name" value="Lambda_DNA-bd_dom_sf"/>
</dbReference>
<keyword evidence="2" id="KW-0238">DNA-binding</keyword>
<keyword evidence="1" id="KW-0805">Transcription regulation</keyword>
<evidence type="ECO:0000256" key="1">
    <source>
        <dbReference type="ARBA" id="ARBA00023015"/>
    </source>
</evidence>
<dbReference type="RefSeq" id="WP_235851370.1">
    <property type="nucleotide sequence ID" value="NZ_MTZV01000002.1"/>
</dbReference>
<dbReference type="InterPro" id="IPR046335">
    <property type="entry name" value="LacI/GalR-like_sensor"/>
</dbReference>
<accession>A0A2A4F5Q6</accession>
<dbReference type="SUPFAM" id="SSF47413">
    <property type="entry name" value="lambda repressor-like DNA-binding domains"/>
    <property type="match status" value="1"/>
</dbReference>
<name>A0A2A4F5Q6_9BURK</name>
<dbReference type="Proteomes" id="UP000218022">
    <property type="component" value="Unassembled WGS sequence"/>
</dbReference>
<evidence type="ECO:0000313" key="6">
    <source>
        <dbReference type="Proteomes" id="UP000218022"/>
    </source>
</evidence>
<sequence>MLSVVVSAVNKLQRLPFATSEENVILPTMKRTSSTIRDVAAAAGVSVATVSKYMNGVQRFSPAVEARLKASIEQLGYRSNPLARSMITGETRAIGLAVLDIRNPHFTNIVKGANRVAIEHGYTLLLVDTEENQTRERPLIEALAQRVDGLIVSSRIPDDSVQWMLDLHKPIVLFGSNRHFPIPCVGTDSYLAAYMLTRHLVNQGHRRFAYLGFGQSRWNDERIRGMQSCLAEHGLIAALYEGHTPSPQAGERACSSIMLGPERPDALICYNDLIALGFMKEARALGFALPEDISVAGFDNVPYGEYTSPALTTVDLQSEKLGELAMHKLIDALAGKSDVGYSPLEPRLVARDSTIRRAASGDTTPALTTPTRNGDSR</sequence>
<dbReference type="GO" id="GO:0000976">
    <property type="term" value="F:transcription cis-regulatory region binding"/>
    <property type="evidence" value="ECO:0007669"/>
    <property type="project" value="TreeGrafter"/>
</dbReference>
<reference evidence="5 6" key="1">
    <citation type="submission" date="2017-01" db="EMBL/GenBank/DDBJ databases">
        <title>Whole-Genome Shotgun Sequencing of Two beta-Proteobacterial Species in Search of the Bulgecin Biosynthetic Cluster.</title>
        <authorList>
            <person name="Horsman M.E."/>
            <person name="Marous D.R."/>
            <person name="Li R."/>
            <person name="Oliver R.A."/>
            <person name="Byun B."/>
            <person name="Emrich S.J."/>
            <person name="Boggess B."/>
            <person name="Townsend C.A."/>
            <person name="Mobashery S."/>
        </authorList>
    </citation>
    <scope>NUCLEOTIDE SEQUENCE [LARGE SCALE GENOMIC DNA]</scope>
    <source>
        <strain evidence="5 6">ATCC 31363</strain>
    </source>
</reference>
<organism evidence="5 6">
    <name type="scientific">Paraburkholderia acidicola</name>
    <dbReference type="NCBI Taxonomy" id="1912599"/>
    <lineage>
        <taxon>Bacteria</taxon>
        <taxon>Pseudomonadati</taxon>
        <taxon>Pseudomonadota</taxon>
        <taxon>Betaproteobacteria</taxon>
        <taxon>Burkholderiales</taxon>
        <taxon>Burkholderiaceae</taxon>
        <taxon>Paraburkholderia</taxon>
    </lineage>
</organism>
<dbReference type="SMART" id="SM00354">
    <property type="entry name" value="HTH_LACI"/>
    <property type="match status" value="1"/>
</dbReference>
<dbReference type="EMBL" id="MTZV01000002">
    <property type="protein sequence ID" value="PCE27726.1"/>
    <property type="molecule type" value="Genomic_DNA"/>
</dbReference>
<dbReference type="Pfam" id="PF13377">
    <property type="entry name" value="Peripla_BP_3"/>
    <property type="match status" value="1"/>
</dbReference>
<evidence type="ECO:0000259" key="4">
    <source>
        <dbReference type="PROSITE" id="PS50932"/>
    </source>
</evidence>
<dbReference type="Gene3D" id="1.10.260.40">
    <property type="entry name" value="lambda repressor-like DNA-binding domains"/>
    <property type="match status" value="1"/>
</dbReference>
<dbReference type="SUPFAM" id="SSF53822">
    <property type="entry name" value="Periplasmic binding protein-like I"/>
    <property type="match status" value="1"/>
</dbReference>
<protein>
    <submittedName>
        <fullName evidence="5">LacI family transcriptional regulator</fullName>
    </submittedName>
</protein>
<feature type="domain" description="HTH lacI-type" evidence="4">
    <location>
        <begin position="34"/>
        <end position="88"/>
    </location>
</feature>
<proteinExistence type="predicted"/>
<evidence type="ECO:0000256" key="2">
    <source>
        <dbReference type="ARBA" id="ARBA00023125"/>
    </source>
</evidence>
<dbReference type="AlphaFoldDB" id="A0A2A4F5Q6"/>
<dbReference type="PANTHER" id="PTHR30146">
    <property type="entry name" value="LACI-RELATED TRANSCRIPTIONAL REPRESSOR"/>
    <property type="match status" value="1"/>
</dbReference>
<dbReference type="InterPro" id="IPR000843">
    <property type="entry name" value="HTH_LacI"/>
</dbReference>
<dbReference type="CDD" id="cd06267">
    <property type="entry name" value="PBP1_LacI_sugar_binding-like"/>
    <property type="match status" value="1"/>
</dbReference>
<dbReference type="Pfam" id="PF00356">
    <property type="entry name" value="LacI"/>
    <property type="match status" value="1"/>
</dbReference>
<gene>
    <name evidence="5" type="ORF">BWP39_04255</name>
</gene>
<evidence type="ECO:0000313" key="5">
    <source>
        <dbReference type="EMBL" id="PCE27726.1"/>
    </source>
</evidence>